<dbReference type="InterPro" id="IPR017441">
    <property type="entry name" value="Protein_kinase_ATP_BS"/>
</dbReference>
<keyword evidence="8 18" id="KW-0547">Nucleotide-binding</keyword>
<evidence type="ECO:0000256" key="19">
    <source>
        <dbReference type="SAM" id="Phobius"/>
    </source>
</evidence>
<comment type="catalytic activity">
    <reaction evidence="17">
        <text>L-seryl-[protein] + ATP = O-phospho-L-seryl-[protein] + ADP + H(+)</text>
        <dbReference type="Rhea" id="RHEA:17989"/>
        <dbReference type="Rhea" id="RHEA-COMP:9863"/>
        <dbReference type="Rhea" id="RHEA-COMP:11604"/>
        <dbReference type="ChEBI" id="CHEBI:15378"/>
        <dbReference type="ChEBI" id="CHEBI:29999"/>
        <dbReference type="ChEBI" id="CHEBI:30616"/>
        <dbReference type="ChEBI" id="CHEBI:83421"/>
        <dbReference type="ChEBI" id="CHEBI:456216"/>
        <dbReference type="EC" id="2.7.11.1"/>
    </reaction>
</comment>
<comment type="subcellular location">
    <subcellularLocation>
        <location evidence="1">Membrane</location>
        <topology evidence="1">Single-pass type I membrane protein</topology>
    </subcellularLocation>
</comment>
<dbReference type="Gene3D" id="2.90.10.10">
    <property type="entry name" value="Bulb-type lectin domain"/>
    <property type="match status" value="2"/>
</dbReference>
<feature type="binding site" evidence="18">
    <location>
        <position position="534"/>
    </location>
    <ligand>
        <name>ATP</name>
        <dbReference type="ChEBI" id="CHEBI:30616"/>
    </ligand>
</feature>
<evidence type="ECO:0000256" key="6">
    <source>
        <dbReference type="ARBA" id="ARBA00022692"/>
    </source>
</evidence>
<dbReference type="InterPro" id="IPR051343">
    <property type="entry name" value="G-type_lectin_kinases/EP1-like"/>
</dbReference>
<dbReference type="EC" id="2.7.11.1" evidence="2"/>
<dbReference type="InterPro" id="IPR001245">
    <property type="entry name" value="Ser-Thr/Tyr_kinase_cat_dom"/>
</dbReference>
<reference evidence="23 24" key="1">
    <citation type="submission" date="2020-06" db="EMBL/GenBank/DDBJ databases">
        <title>Transcriptomic and genomic resources for Thalictrum thalictroides and T. hernandezii: Facilitating candidate gene discovery in an emerging model plant lineage.</title>
        <authorList>
            <person name="Arias T."/>
            <person name="Riano-Pachon D.M."/>
            <person name="Di Stilio V.S."/>
        </authorList>
    </citation>
    <scope>NUCLEOTIDE SEQUENCE [LARGE SCALE GENOMIC DNA]</scope>
    <source>
        <strain evidence="24">cv. WT478/WT964</strain>
        <tissue evidence="23">Leaves</tissue>
    </source>
</reference>
<dbReference type="InterPro" id="IPR036426">
    <property type="entry name" value="Bulb-type_lectin_dom_sf"/>
</dbReference>
<evidence type="ECO:0000256" key="14">
    <source>
        <dbReference type="ARBA" id="ARBA00023170"/>
    </source>
</evidence>
<keyword evidence="24" id="KW-1185">Reference proteome</keyword>
<evidence type="ECO:0000256" key="2">
    <source>
        <dbReference type="ARBA" id="ARBA00012513"/>
    </source>
</evidence>
<evidence type="ECO:0000256" key="15">
    <source>
        <dbReference type="ARBA" id="ARBA00023180"/>
    </source>
</evidence>
<comment type="catalytic activity">
    <reaction evidence="16">
        <text>L-threonyl-[protein] + ATP = O-phospho-L-threonyl-[protein] + ADP + H(+)</text>
        <dbReference type="Rhea" id="RHEA:46608"/>
        <dbReference type="Rhea" id="RHEA-COMP:11060"/>
        <dbReference type="Rhea" id="RHEA-COMP:11605"/>
        <dbReference type="ChEBI" id="CHEBI:15378"/>
        <dbReference type="ChEBI" id="CHEBI:30013"/>
        <dbReference type="ChEBI" id="CHEBI:30616"/>
        <dbReference type="ChEBI" id="CHEBI:61977"/>
        <dbReference type="ChEBI" id="CHEBI:456216"/>
        <dbReference type="EC" id="2.7.11.1"/>
    </reaction>
</comment>
<keyword evidence="11 19" id="KW-1133">Transmembrane helix</keyword>
<evidence type="ECO:0000256" key="11">
    <source>
        <dbReference type="ARBA" id="ARBA00022989"/>
    </source>
</evidence>
<dbReference type="GO" id="GO:0005524">
    <property type="term" value="F:ATP binding"/>
    <property type="evidence" value="ECO:0007669"/>
    <property type="project" value="UniProtKB-UniRule"/>
</dbReference>
<dbReference type="AlphaFoldDB" id="A0A7J6X6K4"/>
<keyword evidence="14 23" id="KW-0675">Receptor</keyword>
<dbReference type="SMART" id="SM00219">
    <property type="entry name" value="TyrKc"/>
    <property type="match status" value="1"/>
</dbReference>
<gene>
    <name evidence="23" type="ORF">FRX31_005918</name>
</gene>
<dbReference type="GO" id="GO:0030246">
    <property type="term" value="F:carbohydrate binding"/>
    <property type="evidence" value="ECO:0007669"/>
    <property type="project" value="UniProtKB-KW"/>
</dbReference>
<evidence type="ECO:0000256" key="16">
    <source>
        <dbReference type="ARBA" id="ARBA00047899"/>
    </source>
</evidence>
<keyword evidence="5" id="KW-0808">Transferase</keyword>
<dbReference type="InterPro" id="IPR011009">
    <property type="entry name" value="Kinase-like_dom_sf"/>
</dbReference>
<feature type="signal peptide" evidence="20">
    <location>
        <begin position="1"/>
        <end position="25"/>
    </location>
</feature>
<name>A0A7J6X6K4_THATH</name>
<dbReference type="InterPro" id="IPR020635">
    <property type="entry name" value="Tyr_kinase_cat_dom"/>
</dbReference>
<accession>A0A7J6X6K4</accession>
<dbReference type="Pfam" id="PF01453">
    <property type="entry name" value="B_lectin"/>
    <property type="match status" value="1"/>
</dbReference>
<evidence type="ECO:0000256" key="3">
    <source>
        <dbReference type="ARBA" id="ARBA00022527"/>
    </source>
</evidence>
<dbReference type="FunFam" id="2.90.10.10:FF:000013">
    <property type="entry name" value="G-type lectin S-receptor-like serine/threonine-protein kinase LECRK1"/>
    <property type="match status" value="1"/>
</dbReference>
<feature type="domain" description="Protein kinase" evidence="21">
    <location>
        <begin position="503"/>
        <end position="678"/>
    </location>
</feature>
<feature type="domain" description="Bulb-type lectin" evidence="22">
    <location>
        <begin position="34"/>
        <end position="150"/>
    </location>
</feature>
<evidence type="ECO:0000256" key="10">
    <source>
        <dbReference type="ARBA" id="ARBA00022840"/>
    </source>
</evidence>
<comment type="caution">
    <text evidence="23">The sequence shown here is derived from an EMBL/GenBank/DDBJ whole genome shotgun (WGS) entry which is preliminary data.</text>
</comment>
<keyword evidence="15" id="KW-0325">Glycoprotein</keyword>
<protein>
    <recommendedName>
        <fullName evidence="2">non-specific serine/threonine protein kinase</fullName>
        <ecNumber evidence="2">2.7.11.1</ecNumber>
    </recommendedName>
</protein>
<dbReference type="PROSITE" id="PS00107">
    <property type="entry name" value="PROTEIN_KINASE_ATP"/>
    <property type="match status" value="1"/>
</dbReference>
<dbReference type="FunFam" id="2.90.10.10:FF:000024">
    <property type="entry name" value="Uncharacterized protein"/>
    <property type="match status" value="1"/>
</dbReference>
<dbReference type="GO" id="GO:0004674">
    <property type="term" value="F:protein serine/threonine kinase activity"/>
    <property type="evidence" value="ECO:0007669"/>
    <property type="project" value="UniProtKB-KW"/>
</dbReference>
<dbReference type="SMART" id="SM00108">
    <property type="entry name" value="B_lectin"/>
    <property type="match status" value="1"/>
</dbReference>
<evidence type="ECO:0000259" key="22">
    <source>
        <dbReference type="PROSITE" id="PS50927"/>
    </source>
</evidence>
<evidence type="ECO:0000256" key="17">
    <source>
        <dbReference type="ARBA" id="ARBA00048679"/>
    </source>
</evidence>
<evidence type="ECO:0000256" key="5">
    <source>
        <dbReference type="ARBA" id="ARBA00022679"/>
    </source>
</evidence>
<evidence type="ECO:0000313" key="24">
    <source>
        <dbReference type="Proteomes" id="UP000554482"/>
    </source>
</evidence>
<dbReference type="PANTHER" id="PTHR47976:SF108">
    <property type="entry name" value="G-TYPE LECTIN S-RECEPTOR-LIKE SERINE_THREONINE-PROTEIN KINASE LECRK1"/>
    <property type="match status" value="1"/>
</dbReference>
<keyword evidence="12 19" id="KW-0472">Membrane</keyword>
<dbReference type="SUPFAM" id="SSF56112">
    <property type="entry name" value="Protein kinase-like (PK-like)"/>
    <property type="match status" value="1"/>
</dbReference>
<evidence type="ECO:0000256" key="8">
    <source>
        <dbReference type="ARBA" id="ARBA00022741"/>
    </source>
</evidence>
<feature type="transmembrane region" description="Helical" evidence="19">
    <location>
        <begin position="446"/>
        <end position="474"/>
    </location>
</feature>
<keyword evidence="10 18" id="KW-0067">ATP-binding</keyword>
<evidence type="ECO:0000256" key="18">
    <source>
        <dbReference type="PROSITE-ProRule" id="PRU10141"/>
    </source>
</evidence>
<keyword evidence="13" id="KW-1015">Disulfide bond</keyword>
<feature type="chain" id="PRO_5029824349" description="non-specific serine/threonine protein kinase" evidence="20">
    <location>
        <begin position="26"/>
        <end position="678"/>
    </location>
</feature>
<keyword evidence="6 19" id="KW-0812">Transmembrane</keyword>
<dbReference type="PROSITE" id="PS50011">
    <property type="entry name" value="PROTEIN_KINASE_DOM"/>
    <property type="match status" value="1"/>
</dbReference>
<keyword evidence="23" id="KW-0430">Lectin</keyword>
<evidence type="ECO:0000256" key="13">
    <source>
        <dbReference type="ARBA" id="ARBA00023157"/>
    </source>
</evidence>
<keyword evidence="4" id="KW-0245">EGF-like domain</keyword>
<keyword evidence="3" id="KW-0723">Serine/threonine-protein kinase</keyword>
<dbReference type="GO" id="GO:0004713">
    <property type="term" value="F:protein tyrosine kinase activity"/>
    <property type="evidence" value="ECO:0007669"/>
    <property type="project" value="InterPro"/>
</dbReference>
<dbReference type="Proteomes" id="UP000554482">
    <property type="component" value="Unassembled WGS sequence"/>
</dbReference>
<evidence type="ECO:0000256" key="9">
    <source>
        <dbReference type="ARBA" id="ARBA00022777"/>
    </source>
</evidence>
<evidence type="ECO:0000259" key="21">
    <source>
        <dbReference type="PROSITE" id="PS50011"/>
    </source>
</evidence>
<evidence type="ECO:0000256" key="4">
    <source>
        <dbReference type="ARBA" id="ARBA00022536"/>
    </source>
</evidence>
<dbReference type="FunFam" id="3.30.200.20:FF:000059">
    <property type="entry name" value="S-receptor-like serine/threonine-protein kinase"/>
    <property type="match status" value="1"/>
</dbReference>
<keyword evidence="9 23" id="KW-0418">Kinase</keyword>
<evidence type="ECO:0000313" key="23">
    <source>
        <dbReference type="EMBL" id="KAF5204498.1"/>
    </source>
</evidence>
<keyword evidence="7 20" id="KW-0732">Signal</keyword>
<dbReference type="CDD" id="cd00028">
    <property type="entry name" value="B_lectin"/>
    <property type="match status" value="1"/>
</dbReference>
<sequence length="678" mass="76394">MAYALLLFCLSFSITFLYLALPTNAQTNYDISLGSSLFASNEDSSWTTSPSGNFAFGFQPIGTKGYLLSIWFNKIPEKTIVWSANGDNLVHSGSKVELTKDGKLMLYDSQGHGIWKAEPANSGAAYASLLDTGNLVIRSRESINIWESFDVPTDTILPTQILDPGSKLVSRQTETNYSSGRFQLRLQADGNLVLYTMIFPTDFFYDAYWDTKTSQIGAQLVFNQSGVMYLTQANGSQVDLQSSNAVPTTNFYQRATLDYDGVFRQYIYPNNTNTRWSQSWSAVWLTPQNICLSISGARGSGACGYNSYCKLDQNQRPSCECPPEYTYLDPDNKWNGCKQNFIPQRCNESSQGAVLFEMKEMINADWPMHDYERYESVNEDWCREACLSDCFCAITFYRDGMCWKKGLPLANGKIDTNLRGKALIKVPKDNSFSSNNIDKRKDNRNLTILLILGGSVFVNLLFLMVISMFTLWTYRKGSRKVHHKMPELYLRAFTYNELQVATDQFKEELGRGASATVYVGVLGSEEKLPIAVKKLDKIARDGEKEFLTEVRAIGRTSHKNLVQLLGFCNEGLHRLLVYEFMSNGSSELEDENKVILTDWAYDCYVNGKLDDLVENDEEAMDDINMLEKLVMVAIWCIQEEPSLRPTMRKVTLMLEGTVEVSVPTNPSALTSSSFSISG</sequence>
<evidence type="ECO:0000256" key="12">
    <source>
        <dbReference type="ARBA" id="ARBA00023136"/>
    </source>
</evidence>
<dbReference type="Gene3D" id="1.10.510.10">
    <property type="entry name" value="Transferase(Phosphotransferase) domain 1"/>
    <property type="match status" value="1"/>
</dbReference>
<dbReference type="InterPro" id="IPR000719">
    <property type="entry name" value="Prot_kinase_dom"/>
</dbReference>
<dbReference type="PANTHER" id="PTHR47976">
    <property type="entry name" value="G-TYPE LECTIN S-RECEPTOR-LIKE SERINE/THREONINE-PROTEIN KINASE SD2-5"/>
    <property type="match status" value="1"/>
</dbReference>
<organism evidence="23 24">
    <name type="scientific">Thalictrum thalictroides</name>
    <name type="common">Rue-anemone</name>
    <name type="synonym">Anemone thalictroides</name>
    <dbReference type="NCBI Taxonomy" id="46969"/>
    <lineage>
        <taxon>Eukaryota</taxon>
        <taxon>Viridiplantae</taxon>
        <taxon>Streptophyta</taxon>
        <taxon>Embryophyta</taxon>
        <taxon>Tracheophyta</taxon>
        <taxon>Spermatophyta</taxon>
        <taxon>Magnoliopsida</taxon>
        <taxon>Ranunculales</taxon>
        <taxon>Ranunculaceae</taxon>
        <taxon>Thalictroideae</taxon>
        <taxon>Thalictrum</taxon>
    </lineage>
</organism>
<evidence type="ECO:0000256" key="1">
    <source>
        <dbReference type="ARBA" id="ARBA00004479"/>
    </source>
</evidence>
<dbReference type="SUPFAM" id="SSF51110">
    <property type="entry name" value="alpha-D-mannose-specific plant lectins"/>
    <property type="match status" value="2"/>
</dbReference>
<evidence type="ECO:0000256" key="7">
    <source>
        <dbReference type="ARBA" id="ARBA00022729"/>
    </source>
</evidence>
<proteinExistence type="predicted"/>
<dbReference type="OrthoDB" id="1930390at2759"/>
<dbReference type="PROSITE" id="PS50927">
    <property type="entry name" value="BULB_LECTIN"/>
    <property type="match status" value="1"/>
</dbReference>
<evidence type="ECO:0000256" key="20">
    <source>
        <dbReference type="SAM" id="SignalP"/>
    </source>
</evidence>
<dbReference type="GO" id="GO:0016020">
    <property type="term" value="C:membrane"/>
    <property type="evidence" value="ECO:0007669"/>
    <property type="project" value="UniProtKB-SubCell"/>
</dbReference>
<dbReference type="InterPro" id="IPR001480">
    <property type="entry name" value="Bulb-type_lectin_dom"/>
</dbReference>
<dbReference type="EMBL" id="JABWDY010005351">
    <property type="protein sequence ID" value="KAF5204498.1"/>
    <property type="molecule type" value="Genomic_DNA"/>
</dbReference>
<dbReference type="Gene3D" id="3.30.200.20">
    <property type="entry name" value="Phosphorylase Kinase, domain 1"/>
    <property type="match status" value="1"/>
</dbReference>
<dbReference type="Pfam" id="PF07714">
    <property type="entry name" value="PK_Tyr_Ser-Thr"/>
    <property type="match status" value="1"/>
</dbReference>